<dbReference type="InterPro" id="IPR009053">
    <property type="entry name" value="Prefoldin"/>
</dbReference>
<dbReference type="InterPro" id="IPR004127">
    <property type="entry name" value="Prefoldin_subunit_alpha"/>
</dbReference>
<dbReference type="GO" id="GO:1990114">
    <property type="term" value="P:RNA polymerase II core complex assembly"/>
    <property type="evidence" value="ECO:0007669"/>
    <property type="project" value="TreeGrafter"/>
</dbReference>
<dbReference type="GO" id="GO:0051082">
    <property type="term" value="F:unfolded protein binding"/>
    <property type="evidence" value="ECO:0007669"/>
    <property type="project" value="InterPro"/>
</dbReference>
<comment type="similarity">
    <text evidence="1">Belongs to the prefoldin subunit alpha family.</text>
</comment>
<dbReference type="GO" id="GO:1990115">
    <property type="term" value="P:RNA polymerase III assembly"/>
    <property type="evidence" value="ECO:0007669"/>
    <property type="project" value="TreeGrafter"/>
</dbReference>
<dbReference type="InterPro" id="IPR011599">
    <property type="entry name" value="PFD_alpha_archaea"/>
</dbReference>
<dbReference type="EMBL" id="CYKH01000199">
    <property type="protein sequence ID" value="CUE80831.1"/>
    <property type="molecule type" value="Genomic_DNA"/>
</dbReference>
<dbReference type="GO" id="GO:0006457">
    <property type="term" value="P:protein folding"/>
    <property type="evidence" value="ECO:0007669"/>
    <property type="project" value="InterPro"/>
</dbReference>
<dbReference type="AlphaFoldDB" id="A0A0S4IRG2"/>
<protein>
    <submittedName>
        <fullName evidence="2">Prefoldin 5-like protein, putative</fullName>
    </submittedName>
</protein>
<dbReference type="CDD" id="cd23157">
    <property type="entry name" value="Prefoldin_5"/>
    <property type="match status" value="1"/>
</dbReference>
<dbReference type="OMA" id="RNTEQGQ"/>
<dbReference type="VEuPathDB" id="TriTrypDB:BSAL_56525"/>
<dbReference type="OrthoDB" id="10267474at2759"/>
<keyword evidence="3" id="KW-1185">Reference proteome</keyword>
<proteinExistence type="inferred from homology"/>
<evidence type="ECO:0000256" key="1">
    <source>
        <dbReference type="ARBA" id="ARBA00010048"/>
    </source>
</evidence>
<dbReference type="GO" id="GO:0016272">
    <property type="term" value="C:prefoldin complex"/>
    <property type="evidence" value="ECO:0007669"/>
    <property type="project" value="InterPro"/>
</dbReference>
<sequence length="152" mass="17090">MPPKTSSINFQNLSVEQLSGLKEQLDVDIQSLGRAYDALRGARNRFQDSKGCLEQFKSIQKDQPILVPLTSSLYVNGTVLDNTHVLVDVGTGYYVKQSVSRAQDFFGKRANQMKDSMDNIADHIQGKQRQQNQVMDVMQQKSQAIQAAQQQQ</sequence>
<dbReference type="PANTHER" id="PTHR12674:SF2">
    <property type="entry name" value="PREFOLDIN SUBUNIT 5"/>
    <property type="match status" value="1"/>
</dbReference>
<dbReference type="PANTHER" id="PTHR12674">
    <property type="entry name" value="PREFOLDIN SUBUNIT 5"/>
    <property type="match status" value="1"/>
</dbReference>
<reference evidence="3" key="1">
    <citation type="submission" date="2015-09" db="EMBL/GenBank/DDBJ databases">
        <authorList>
            <consortium name="Pathogen Informatics"/>
        </authorList>
    </citation>
    <scope>NUCLEOTIDE SEQUENCE [LARGE SCALE GENOMIC DNA]</scope>
    <source>
        <strain evidence="3">Lake Konstanz</strain>
    </source>
</reference>
<dbReference type="Proteomes" id="UP000051952">
    <property type="component" value="Unassembled WGS sequence"/>
</dbReference>
<dbReference type="SUPFAM" id="SSF46579">
    <property type="entry name" value="Prefoldin"/>
    <property type="match status" value="1"/>
</dbReference>
<dbReference type="NCBIfam" id="TIGR00293">
    <property type="entry name" value="prefoldin subunit alpha"/>
    <property type="match status" value="1"/>
</dbReference>
<accession>A0A0S4IRG2</accession>
<dbReference type="GO" id="GO:1990113">
    <property type="term" value="P:RNA polymerase I assembly"/>
    <property type="evidence" value="ECO:0007669"/>
    <property type="project" value="TreeGrafter"/>
</dbReference>
<evidence type="ECO:0000313" key="3">
    <source>
        <dbReference type="Proteomes" id="UP000051952"/>
    </source>
</evidence>
<organism evidence="2 3">
    <name type="scientific">Bodo saltans</name>
    <name type="common">Flagellated protozoan</name>
    <dbReference type="NCBI Taxonomy" id="75058"/>
    <lineage>
        <taxon>Eukaryota</taxon>
        <taxon>Discoba</taxon>
        <taxon>Euglenozoa</taxon>
        <taxon>Kinetoplastea</taxon>
        <taxon>Metakinetoplastina</taxon>
        <taxon>Eubodonida</taxon>
        <taxon>Bodonidae</taxon>
        <taxon>Bodo</taxon>
    </lineage>
</organism>
<dbReference type="GO" id="GO:0005737">
    <property type="term" value="C:cytoplasm"/>
    <property type="evidence" value="ECO:0007669"/>
    <property type="project" value="TreeGrafter"/>
</dbReference>
<dbReference type="Gene3D" id="1.10.287.370">
    <property type="match status" value="1"/>
</dbReference>
<gene>
    <name evidence="2" type="ORF">BSAL_56525</name>
</gene>
<evidence type="ECO:0000313" key="2">
    <source>
        <dbReference type="EMBL" id="CUE80831.1"/>
    </source>
</evidence>
<name>A0A0S4IRG2_BODSA</name>
<dbReference type="Pfam" id="PF02996">
    <property type="entry name" value="Prefoldin"/>
    <property type="match status" value="1"/>
</dbReference>